<keyword evidence="10 12" id="KW-0275">Fatty acid biosynthesis</keyword>
<evidence type="ECO:0000256" key="10">
    <source>
        <dbReference type="ARBA" id="ARBA00023160"/>
    </source>
</evidence>
<dbReference type="EC" id="1.13.11.-" evidence="12"/>
<keyword evidence="9" id="KW-0443">Lipid metabolism</keyword>
<feature type="non-terminal residue" evidence="16">
    <location>
        <position position="1"/>
    </location>
</feature>
<feature type="region of interest" description="Disordered" evidence="13">
    <location>
        <begin position="600"/>
        <end position="623"/>
    </location>
</feature>
<reference evidence="16" key="1">
    <citation type="journal article" date="2019" name="Science">
        <title>Mutation of a bHLH transcription factor allowed almond domestication.</title>
        <authorList>
            <person name="Sanchez-Perez R."/>
            <person name="Pavan S."/>
            <person name="Mazzeo R."/>
            <person name="Moldovan C."/>
            <person name="Aiese Cigliano R."/>
            <person name="Del Cueto J."/>
            <person name="Ricciardi F."/>
            <person name="Lotti C."/>
            <person name="Ricciardi L."/>
            <person name="Dicenta F."/>
            <person name="Lopez-Marques R.L."/>
            <person name="Lindberg Moller B."/>
        </authorList>
    </citation>
    <scope>NUCLEOTIDE SEQUENCE</scope>
</reference>
<name>A0A4Y1RAA5_PRUDU</name>
<keyword evidence="8" id="KW-0408">Iron</keyword>
<dbReference type="Gene3D" id="3.10.450.60">
    <property type="match status" value="2"/>
</dbReference>
<feature type="region of interest" description="Disordered" evidence="13">
    <location>
        <begin position="285"/>
        <end position="312"/>
    </location>
</feature>
<evidence type="ECO:0000256" key="1">
    <source>
        <dbReference type="ARBA" id="ARBA00009419"/>
    </source>
</evidence>
<dbReference type="InterPro" id="IPR036226">
    <property type="entry name" value="LipOase_C_sf"/>
</dbReference>
<feature type="compositionally biased region" description="Polar residues" evidence="13">
    <location>
        <begin position="299"/>
        <end position="310"/>
    </location>
</feature>
<dbReference type="SUPFAM" id="SSF48484">
    <property type="entry name" value="Lipoxigenase"/>
    <property type="match status" value="3"/>
</dbReference>
<dbReference type="Gene3D" id="1.20.245.10">
    <property type="entry name" value="Lipoxygenase-1, Domain 5"/>
    <property type="match status" value="2"/>
</dbReference>
<feature type="domain" description="Lipoxygenase" evidence="15">
    <location>
        <begin position="538"/>
        <end position="1238"/>
    </location>
</feature>
<keyword evidence="7" id="KW-0560">Oxidoreductase</keyword>
<gene>
    <name evidence="16" type="ORF">Prudu_010998</name>
</gene>
<dbReference type="Pfam" id="PF00305">
    <property type="entry name" value="Lipoxygenase"/>
    <property type="match status" value="4"/>
</dbReference>
<dbReference type="EMBL" id="AP019300">
    <property type="protein sequence ID" value="BBH00886.1"/>
    <property type="molecule type" value="Genomic_DNA"/>
</dbReference>
<sequence>VTASVAVEEQKPAVTTLELTALVTVQTSKQKKKPMNIIGLKMMLFPLVHDHKGVVLQLVSIENEAIVLIKSKSHKYIRQENLTYKGIECIRPTLEPHPRRCRTGRLPTKTDENMESPVNESTTIYVPRDEEFEEAKQEALDKPLAIINLSITIILISLSPNIISWDTSCCLRDDEFGRQAVAGINPLTIERLTVFPPVSKLDPSIYGPQESALKEEHLKGHLDGMYGNALEENKLFILDYHHDMFLPFLNQINALEDRKAYGTRTILFLTSLGTLKPIAIELSLPPTKSGSPSKPAGGPNSQPKKISSPFSHHHHLDHISQTCCSELWAVPIYNGGMMIPDEFANFMRDRHQYFLSSLPSQFEPTKYMAVIDIISAHSPGEEYIGERKDLLSTWSADKVIVEEFYRFSMEMKRIEKEIERRNGDPNLRNRCGAGVSPYAYLRGWESMKPKLSNEAILDWSKDLNLNLILGAGKTSYEVKFEVDPKFGMPGAITVSNKYEKELYLDSINVEGVVHIACNSWIQPDKDSSEKRIFFSTKAYLPDETPAGLKELREMELRQLRGDGTGLRLPSDRTYDYDTYNDIGNPDAGIEYIRSTLGGNYTHPHPRRCRTGRPPTSTDDNMESPENEYKRIYVPRDEEFEEAKQGALDVGKLKGILRHIIPTLTIIASRDSNVFKGYADTNCLYSTNKSLPKILNKVQEFLKFDPPKLISENGTMDVYKNLTHTPIISGLKSCCLPDEEFGRQAIAGVNPMSIQRLTVFPPVSKLDPSIYGPQESALKEEHIIGHLNGMSIQQALEENKLFILDYHDIFLPYLDQINALDDRRAYGTRTILFLTSLGTLKPISIELSFPPTNSDSPSKQVLTPPVDATTNWLWQIGKAHVSSNDACAHQLIHHWYAHQLRTHACMEPLIIAAHRQLSVMHPIYKLLNPHMRYTLKINALARQFLINAGGVIESNFTAGKYCMEMSCAAYRDWWRFDLEGLPADLLRRGMAVPDSTQVHGIRLVIEDYPYATDGLLIWSAIETLVRTYVNYYYPDASAVNFDTELQAWYNESINLGHADLRHASWWPKLSTPDDLTSILATIIWVTSAQHAALNNGQYPYGGYVPTRSPHMRRLLPEEHDPEYTTFMQDPEKYFLSSFPSLLEATKYMAAIDIISAHSPDEEYIGDRKDLSTWSADTVIIEAFYRFSMEMRRIEKEIERRNTDSNLRNRCGAGVSPYELLMPSSEPGVTCRGVPNSISI</sequence>
<dbReference type="PANTHER" id="PTHR11771">
    <property type="entry name" value="LIPOXYGENASE"/>
    <property type="match status" value="1"/>
</dbReference>
<keyword evidence="4 12" id="KW-0925">Oxylipin biosynthesis</keyword>
<keyword evidence="3" id="KW-0479">Metal-binding</keyword>
<evidence type="ECO:0000256" key="7">
    <source>
        <dbReference type="ARBA" id="ARBA00023002"/>
    </source>
</evidence>
<protein>
    <recommendedName>
        <fullName evidence="12">Lipoxygenase</fullName>
        <ecNumber evidence="12">1.13.11.-</ecNumber>
    </recommendedName>
</protein>
<feature type="domain" description="Lipoxygenase" evidence="15">
    <location>
        <begin position="342"/>
        <end position="456"/>
    </location>
</feature>
<accession>A0A4Y1RAA5</accession>
<evidence type="ECO:0000259" key="15">
    <source>
        <dbReference type="PROSITE" id="PS51393"/>
    </source>
</evidence>
<feature type="domain" description="Lipoxygenase" evidence="15">
    <location>
        <begin position="45"/>
        <end position="301"/>
    </location>
</feature>
<dbReference type="Gene3D" id="4.10.375.10">
    <property type="entry name" value="Lipoxygenase-1, Domain 2"/>
    <property type="match status" value="2"/>
</dbReference>
<evidence type="ECO:0000256" key="12">
    <source>
        <dbReference type="RuleBase" id="RU003975"/>
    </source>
</evidence>
<comment type="similarity">
    <text evidence="1 12">Belongs to the lipoxygenase family.</text>
</comment>
<dbReference type="PROSITE" id="PS50095">
    <property type="entry name" value="PLAT"/>
    <property type="match status" value="1"/>
</dbReference>
<evidence type="ECO:0000256" key="6">
    <source>
        <dbReference type="ARBA" id="ARBA00022964"/>
    </source>
</evidence>
<evidence type="ECO:0000256" key="8">
    <source>
        <dbReference type="ARBA" id="ARBA00023004"/>
    </source>
</evidence>
<dbReference type="PRINTS" id="PR00087">
    <property type="entry name" value="LIPOXYGENASE"/>
</dbReference>
<dbReference type="InterPro" id="IPR036392">
    <property type="entry name" value="PLAT/LH2_dom_sf"/>
</dbReference>
<dbReference type="InterPro" id="IPR000907">
    <property type="entry name" value="LipOase"/>
</dbReference>
<dbReference type="SUPFAM" id="SSF49723">
    <property type="entry name" value="Lipase/lipooxygenase domain (PLAT/LH2 domain)"/>
    <property type="match status" value="1"/>
</dbReference>
<dbReference type="InterPro" id="IPR001246">
    <property type="entry name" value="LipOase_plant"/>
</dbReference>
<dbReference type="GO" id="GO:0016702">
    <property type="term" value="F:oxidoreductase activity, acting on single donors with incorporation of molecular oxygen, incorporation of two atoms of oxygen"/>
    <property type="evidence" value="ECO:0007669"/>
    <property type="project" value="InterPro"/>
</dbReference>
<evidence type="ECO:0000256" key="2">
    <source>
        <dbReference type="ARBA" id="ARBA00022516"/>
    </source>
</evidence>
<evidence type="ECO:0000256" key="13">
    <source>
        <dbReference type="SAM" id="MobiDB-lite"/>
    </source>
</evidence>
<dbReference type="GO" id="GO:0031408">
    <property type="term" value="P:oxylipin biosynthetic process"/>
    <property type="evidence" value="ECO:0007669"/>
    <property type="project" value="UniProtKB-UniRule"/>
</dbReference>
<dbReference type="Gene3D" id="2.60.60.20">
    <property type="entry name" value="PLAT/LH2 domain"/>
    <property type="match status" value="1"/>
</dbReference>
<dbReference type="PROSITE" id="PS51393">
    <property type="entry name" value="LIPOXYGENASE_3"/>
    <property type="match status" value="3"/>
</dbReference>
<evidence type="ECO:0000256" key="5">
    <source>
        <dbReference type="ARBA" id="ARBA00022832"/>
    </source>
</evidence>
<keyword evidence="6" id="KW-0223">Dioxygenase</keyword>
<evidence type="ECO:0000256" key="11">
    <source>
        <dbReference type="PROSITE-ProRule" id="PRU00152"/>
    </source>
</evidence>
<dbReference type="InterPro" id="IPR013819">
    <property type="entry name" value="LipOase_C"/>
</dbReference>
<feature type="domain" description="PLAT" evidence="14">
    <location>
        <begin position="414"/>
        <end position="535"/>
    </location>
</feature>
<dbReference type="AlphaFoldDB" id="A0A4Y1RAA5"/>
<dbReference type="SMART" id="SM00308">
    <property type="entry name" value="LH2"/>
    <property type="match status" value="1"/>
</dbReference>
<organism evidence="16">
    <name type="scientific">Prunus dulcis</name>
    <name type="common">Almond</name>
    <name type="synonym">Amygdalus dulcis</name>
    <dbReference type="NCBI Taxonomy" id="3755"/>
    <lineage>
        <taxon>Eukaryota</taxon>
        <taxon>Viridiplantae</taxon>
        <taxon>Streptophyta</taxon>
        <taxon>Embryophyta</taxon>
        <taxon>Tracheophyta</taxon>
        <taxon>Spermatophyta</taxon>
        <taxon>Magnoliopsida</taxon>
        <taxon>eudicotyledons</taxon>
        <taxon>Gunneridae</taxon>
        <taxon>Pentapetalae</taxon>
        <taxon>rosids</taxon>
        <taxon>fabids</taxon>
        <taxon>Rosales</taxon>
        <taxon>Rosaceae</taxon>
        <taxon>Amygdaloideae</taxon>
        <taxon>Amygdaleae</taxon>
        <taxon>Prunus</taxon>
    </lineage>
</organism>
<dbReference type="InterPro" id="IPR001024">
    <property type="entry name" value="PLAT/LH2_dom"/>
</dbReference>
<dbReference type="PROSITE" id="PS00081">
    <property type="entry name" value="LIPOXYGENASE_2"/>
    <property type="match status" value="1"/>
</dbReference>
<dbReference type="GO" id="GO:0046872">
    <property type="term" value="F:metal ion binding"/>
    <property type="evidence" value="ECO:0007669"/>
    <property type="project" value="UniProtKB-UniRule"/>
</dbReference>
<dbReference type="PRINTS" id="PR00468">
    <property type="entry name" value="PLTLPOXGNASE"/>
</dbReference>
<evidence type="ECO:0000256" key="3">
    <source>
        <dbReference type="ARBA" id="ARBA00022723"/>
    </source>
</evidence>
<dbReference type="InterPro" id="IPR020834">
    <property type="entry name" value="LipOase_CS"/>
</dbReference>
<comment type="pathway">
    <text evidence="12">Lipid metabolism; oxylipin biosynthesis.</text>
</comment>
<evidence type="ECO:0000259" key="14">
    <source>
        <dbReference type="PROSITE" id="PS50095"/>
    </source>
</evidence>
<keyword evidence="5" id="KW-0276">Fatty acid metabolism</keyword>
<keyword evidence="2 12" id="KW-0444">Lipid biosynthesis</keyword>
<dbReference type="GO" id="GO:0006633">
    <property type="term" value="P:fatty acid biosynthetic process"/>
    <property type="evidence" value="ECO:0007669"/>
    <property type="project" value="UniProtKB-KW"/>
</dbReference>
<comment type="function">
    <text evidence="12">Plant lipoxygenase may be involved in a number of diverse aspects of plant physiology including growth and development, pest resistance, and senescence or responses to wounding.</text>
</comment>
<proteinExistence type="inferred from homology"/>
<evidence type="ECO:0000313" key="16">
    <source>
        <dbReference type="EMBL" id="BBH00886.1"/>
    </source>
</evidence>
<dbReference type="UniPathway" id="UPA00382"/>
<dbReference type="GO" id="GO:0034440">
    <property type="term" value="P:lipid oxidation"/>
    <property type="evidence" value="ECO:0007669"/>
    <property type="project" value="InterPro"/>
</dbReference>
<dbReference type="FunFam" id="1.20.245.10:FF:000002">
    <property type="entry name" value="Lipoxygenase"/>
    <property type="match status" value="1"/>
</dbReference>
<feature type="region of interest" description="Disordered" evidence="13">
    <location>
        <begin position="100"/>
        <end position="120"/>
    </location>
</feature>
<comment type="caution">
    <text evidence="11">Lacks conserved residue(s) required for the propagation of feature annotation.</text>
</comment>
<dbReference type="Pfam" id="PF01477">
    <property type="entry name" value="PLAT"/>
    <property type="match status" value="1"/>
</dbReference>
<evidence type="ECO:0000256" key="4">
    <source>
        <dbReference type="ARBA" id="ARBA00022767"/>
    </source>
</evidence>
<evidence type="ECO:0000256" key="9">
    <source>
        <dbReference type="ARBA" id="ARBA00023098"/>
    </source>
</evidence>